<dbReference type="PANTHER" id="PTHR11766:SF0">
    <property type="entry name" value="TYROSINE--TRNA LIGASE, MITOCHONDRIAL"/>
    <property type="match status" value="1"/>
</dbReference>
<dbReference type="Pfam" id="PF22421">
    <property type="entry name" value="SYY_C-terminal"/>
    <property type="match status" value="1"/>
</dbReference>
<evidence type="ECO:0000256" key="8">
    <source>
        <dbReference type="HAMAP-Rule" id="MF_02006"/>
    </source>
</evidence>
<keyword evidence="6 8" id="KW-0030">Aminoacyl-tRNA synthetase</keyword>
<dbReference type="InterPro" id="IPR002307">
    <property type="entry name" value="Tyr-tRNA-ligase"/>
</dbReference>
<gene>
    <name evidence="8 11" type="primary">tyrS</name>
    <name evidence="11" type="ORF">GCM10023225_12380</name>
</gene>
<evidence type="ECO:0000256" key="5">
    <source>
        <dbReference type="ARBA" id="ARBA00022917"/>
    </source>
</evidence>
<feature type="domain" description="Tyrosine--tRNA ligase SYY-like C-terminal" evidence="10">
    <location>
        <begin position="345"/>
        <end position="420"/>
    </location>
</feature>
<comment type="subunit">
    <text evidence="8">Homodimer.</text>
</comment>
<dbReference type="GO" id="GO:0016874">
    <property type="term" value="F:ligase activity"/>
    <property type="evidence" value="ECO:0007669"/>
    <property type="project" value="UniProtKB-KW"/>
</dbReference>
<dbReference type="NCBIfam" id="TIGR00234">
    <property type="entry name" value="tyrS"/>
    <property type="match status" value="1"/>
</dbReference>
<dbReference type="PROSITE" id="PS50889">
    <property type="entry name" value="S4"/>
    <property type="match status" value="1"/>
</dbReference>
<comment type="subcellular location">
    <subcellularLocation>
        <location evidence="8">Cytoplasm</location>
    </subcellularLocation>
</comment>
<evidence type="ECO:0000256" key="1">
    <source>
        <dbReference type="ARBA" id="ARBA00022598"/>
    </source>
</evidence>
<evidence type="ECO:0000259" key="10">
    <source>
        <dbReference type="Pfam" id="PF22421"/>
    </source>
</evidence>
<comment type="caution">
    <text evidence="11">The sequence shown here is derived from an EMBL/GenBank/DDBJ whole genome shotgun (WGS) entry which is preliminary data.</text>
</comment>
<evidence type="ECO:0000313" key="12">
    <source>
        <dbReference type="Proteomes" id="UP001501195"/>
    </source>
</evidence>
<dbReference type="EMBL" id="BAABIL010000161">
    <property type="protein sequence ID" value="GAA4972299.1"/>
    <property type="molecule type" value="Genomic_DNA"/>
</dbReference>
<keyword evidence="8" id="KW-0963">Cytoplasm</keyword>
<comment type="catalytic activity">
    <reaction evidence="7 8">
        <text>tRNA(Tyr) + L-tyrosine + ATP = L-tyrosyl-tRNA(Tyr) + AMP + diphosphate + H(+)</text>
        <dbReference type="Rhea" id="RHEA:10220"/>
        <dbReference type="Rhea" id="RHEA-COMP:9706"/>
        <dbReference type="Rhea" id="RHEA-COMP:9707"/>
        <dbReference type="ChEBI" id="CHEBI:15378"/>
        <dbReference type="ChEBI" id="CHEBI:30616"/>
        <dbReference type="ChEBI" id="CHEBI:33019"/>
        <dbReference type="ChEBI" id="CHEBI:58315"/>
        <dbReference type="ChEBI" id="CHEBI:78442"/>
        <dbReference type="ChEBI" id="CHEBI:78536"/>
        <dbReference type="ChEBI" id="CHEBI:456215"/>
        <dbReference type="EC" id="6.1.1.1"/>
    </reaction>
</comment>
<keyword evidence="5 8" id="KW-0648">Protein biosynthesis</keyword>
<dbReference type="Pfam" id="PF00579">
    <property type="entry name" value="tRNA-synt_1b"/>
    <property type="match status" value="1"/>
</dbReference>
<keyword evidence="3 8" id="KW-0067">ATP-binding</keyword>
<evidence type="ECO:0000256" key="6">
    <source>
        <dbReference type="ARBA" id="ARBA00023146"/>
    </source>
</evidence>
<dbReference type="Gene3D" id="3.40.50.620">
    <property type="entry name" value="HUPs"/>
    <property type="match status" value="1"/>
</dbReference>
<evidence type="ECO:0000256" key="2">
    <source>
        <dbReference type="ARBA" id="ARBA00022741"/>
    </source>
</evidence>
<feature type="binding site" evidence="8">
    <location>
        <position position="43"/>
    </location>
    <ligand>
        <name>L-tyrosine</name>
        <dbReference type="ChEBI" id="CHEBI:58315"/>
    </ligand>
</feature>
<dbReference type="EC" id="6.1.1.1" evidence="8"/>
<feature type="binding site" evidence="8">
    <location>
        <position position="240"/>
    </location>
    <ligand>
        <name>ATP</name>
        <dbReference type="ChEBI" id="CHEBI:30616"/>
    </ligand>
</feature>
<reference evidence="12" key="1">
    <citation type="journal article" date="2019" name="Int. J. Syst. Evol. Microbiol.">
        <title>The Global Catalogue of Microorganisms (GCM) 10K type strain sequencing project: providing services to taxonomists for standard genome sequencing and annotation.</title>
        <authorList>
            <consortium name="The Broad Institute Genomics Platform"/>
            <consortium name="The Broad Institute Genome Sequencing Center for Infectious Disease"/>
            <person name="Wu L."/>
            <person name="Ma J."/>
        </authorList>
    </citation>
    <scope>NUCLEOTIDE SEQUENCE [LARGE SCALE GENOMIC DNA]</scope>
    <source>
        <strain evidence="12">JCM 18126</strain>
    </source>
</reference>
<dbReference type="InterPro" id="IPR024107">
    <property type="entry name" value="Tyr-tRNA-ligase_bac_1"/>
</dbReference>
<dbReference type="HAMAP" id="MF_02006">
    <property type="entry name" value="Tyr_tRNA_synth_type1"/>
    <property type="match status" value="1"/>
</dbReference>
<dbReference type="PRINTS" id="PR01040">
    <property type="entry name" value="TRNASYNTHTYR"/>
</dbReference>
<dbReference type="CDD" id="cd00805">
    <property type="entry name" value="TyrRS_core"/>
    <property type="match status" value="1"/>
</dbReference>
<evidence type="ECO:0000256" key="4">
    <source>
        <dbReference type="ARBA" id="ARBA00022884"/>
    </source>
</evidence>
<keyword evidence="12" id="KW-1185">Reference proteome</keyword>
<dbReference type="InterPro" id="IPR024088">
    <property type="entry name" value="Tyr-tRNA-ligase_bac-type"/>
</dbReference>
<proteinExistence type="inferred from homology"/>
<name>A0ABP9HJX0_9ACTN</name>
<evidence type="ECO:0000256" key="7">
    <source>
        <dbReference type="ARBA" id="ARBA00048248"/>
    </source>
</evidence>
<evidence type="ECO:0000256" key="3">
    <source>
        <dbReference type="ARBA" id="ARBA00022840"/>
    </source>
</evidence>
<keyword evidence="1 8" id="KW-0436">Ligase</keyword>
<evidence type="ECO:0000256" key="9">
    <source>
        <dbReference type="PROSITE-ProRule" id="PRU00182"/>
    </source>
</evidence>
<comment type="function">
    <text evidence="8">Catalyzes the attachment of tyrosine to tRNA(Tyr) in a two-step reaction: tyrosine is first activated by ATP to form Tyr-AMP and then transferred to the acceptor end of tRNA(Tyr).</text>
</comment>
<organism evidence="11 12">
    <name type="scientific">Kineococcus glutinatus</name>
    <dbReference type="NCBI Taxonomy" id="1070872"/>
    <lineage>
        <taxon>Bacteria</taxon>
        <taxon>Bacillati</taxon>
        <taxon>Actinomycetota</taxon>
        <taxon>Actinomycetes</taxon>
        <taxon>Kineosporiales</taxon>
        <taxon>Kineosporiaceae</taxon>
        <taxon>Kineococcus</taxon>
    </lineage>
</organism>
<dbReference type="SUPFAM" id="SSF55174">
    <property type="entry name" value="Alpha-L RNA-binding motif"/>
    <property type="match status" value="1"/>
</dbReference>
<dbReference type="InterPro" id="IPR054608">
    <property type="entry name" value="SYY-like_C"/>
</dbReference>
<dbReference type="PROSITE" id="PS00178">
    <property type="entry name" value="AA_TRNA_LIGASE_I"/>
    <property type="match status" value="1"/>
</dbReference>
<protein>
    <recommendedName>
        <fullName evidence="8">Tyrosine--tRNA ligase</fullName>
        <ecNumber evidence="8">6.1.1.1</ecNumber>
    </recommendedName>
    <alternativeName>
        <fullName evidence="8">Tyrosyl-tRNA synthetase</fullName>
        <shortName evidence="8">TyrRS</shortName>
    </alternativeName>
</protein>
<dbReference type="InterPro" id="IPR002305">
    <property type="entry name" value="aa-tRNA-synth_Ic"/>
</dbReference>
<comment type="similarity">
    <text evidence="8">Belongs to the class-I aminoacyl-tRNA synthetase family. TyrS type 1 subfamily.</text>
</comment>
<dbReference type="PANTHER" id="PTHR11766">
    <property type="entry name" value="TYROSYL-TRNA SYNTHETASE"/>
    <property type="match status" value="1"/>
</dbReference>
<keyword evidence="4 9" id="KW-0694">RNA-binding</keyword>
<evidence type="ECO:0000313" key="11">
    <source>
        <dbReference type="EMBL" id="GAA4972299.1"/>
    </source>
</evidence>
<dbReference type="InterPro" id="IPR036986">
    <property type="entry name" value="S4_RNA-bd_sf"/>
</dbReference>
<accession>A0ABP9HJX0</accession>
<dbReference type="Proteomes" id="UP001501195">
    <property type="component" value="Unassembled WGS sequence"/>
</dbReference>
<dbReference type="InterPro" id="IPR001412">
    <property type="entry name" value="aa-tRNA-synth_I_CS"/>
</dbReference>
<feature type="binding site" evidence="8">
    <location>
        <position position="177"/>
    </location>
    <ligand>
        <name>L-tyrosine</name>
        <dbReference type="ChEBI" id="CHEBI:58315"/>
    </ligand>
</feature>
<dbReference type="SUPFAM" id="SSF52374">
    <property type="entry name" value="Nucleotidylyl transferase"/>
    <property type="match status" value="1"/>
</dbReference>
<keyword evidence="2 8" id="KW-0547">Nucleotide-binding</keyword>
<dbReference type="Gene3D" id="3.10.290.10">
    <property type="entry name" value="RNA-binding S4 domain"/>
    <property type="match status" value="1"/>
</dbReference>
<feature type="binding site" evidence="8">
    <location>
        <position position="181"/>
    </location>
    <ligand>
        <name>L-tyrosine</name>
        <dbReference type="ChEBI" id="CHEBI:58315"/>
    </ligand>
</feature>
<feature type="short sequence motif" description="'KMSKS' region" evidence="8">
    <location>
        <begin position="237"/>
        <end position="241"/>
    </location>
</feature>
<feature type="short sequence motif" description="'HIGH' region" evidence="8">
    <location>
        <begin position="48"/>
        <end position="57"/>
    </location>
</feature>
<dbReference type="Gene3D" id="1.10.240.10">
    <property type="entry name" value="Tyrosyl-Transfer RNA Synthetase"/>
    <property type="match status" value="1"/>
</dbReference>
<sequence length="428" mass="46203">MVEGSGRVVSDVWDELQWRGLVAQSTDEDALRAALAAGPVTYYVGFDPTAPSLHVGHLVQVLTARRLQEAGHRPLILVGGATGLIGDPRPTAERTMNDPQTVAGWVERLQAQIAPFLDFSGPAAATMVNNLDWTAQLSAIEFLRDIGKHFSVNRMLDREAVATRLASTGISYTEFSYVLLQSNDYLQLHRRHGCALQLGGSDQWGNITAGAELVRRVDGAHVHALATPLLTKADGTKFGKTEAGAVWLDAELTSPYAFYQFWLNAEDAPVGGYLRAFSFRDREEIEELERQVVDAPAARAAQRALAHDVTALVHGDDAARAVEVASRALFGRSDLLALDERTLRDSLAELPAARTGSADVEVVDLFVAAGLSPSRSAARRTIAEGGAYVSNSKVTSEDARLADFPLLHGRYAVLRRGRRALAAVTVGD</sequence>
<dbReference type="InterPro" id="IPR014729">
    <property type="entry name" value="Rossmann-like_a/b/a_fold"/>
</dbReference>